<evidence type="ECO:0000256" key="7">
    <source>
        <dbReference type="ARBA" id="ARBA00023306"/>
    </source>
</evidence>
<dbReference type="STRING" id="37625.SAMN05660420_02897"/>
<evidence type="ECO:0000256" key="6">
    <source>
        <dbReference type="ARBA" id="ARBA00023288"/>
    </source>
</evidence>
<dbReference type="PROSITE" id="PS51123">
    <property type="entry name" value="OMPA_2"/>
    <property type="match status" value="1"/>
</dbReference>
<evidence type="ECO:0000256" key="5">
    <source>
        <dbReference type="ARBA" id="ARBA00023237"/>
    </source>
</evidence>
<proteinExistence type="inferred from homology"/>
<evidence type="ECO:0000256" key="4">
    <source>
        <dbReference type="ARBA" id="ARBA00023139"/>
    </source>
</evidence>
<dbReference type="AlphaFoldDB" id="A0A1H4DE85"/>
<dbReference type="RefSeq" id="WP_092350096.1">
    <property type="nucleotide sequence ID" value="NZ_FNQN01000010.1"/>
</dbReference>
<feature type="domain" description="OmpA-like" evidence="10">
    <location>
        <begin position="71"/>
        <end position="186"/>
    </location>
</feature>
<comment type="similarity">
    <text evidence="8">Belongs to the Pal lipoprotein family.</text>
</comment>
<dbReference type="PRINTS" id="PR01021">
    <property type="entry name" value="OMPADOMAIN"/>
</dbReference>
<dbReference type="HAMAP" id="MF_02204">
    <property type="entry name" value="Pal"/>
    <property type="match status" value="1"/>
</dbReference>
<dbReference type="Pfam" id="PF00691">
    <property type="entry name" value="OmpA"/>
    <property type="match status" value="1"/>
</dbReference>
<feature type="chain" id="PRO_5011616141" description="Peptidoglycan-associated lipoprotein" evidence="9">
    <location>
        <begin position="21"/>
        <end position="186"/>
    </location>
</feature>
<keyword evidence="4 8" id="KW-0564">Palmitate</keyword>
<dbReference type="InterPro" id="IPR006664">
    <property type="entry name" value="OMP_bac"/>
</dbReference>
<dbReference type="InterPro" id="IPR036737">
    <property type="entry name" value="OmpA-like_sf"/>
</dbReference>
<dbReference type="InterPro" id="IPR039001">
    <property type="entry name" value="Pal"/>
</dbReference>
<dbReference type="CDD" id="cd07185">
    <property type="entry name" value="OmpA_C-like"/>
    <property type="match status" value="1"/>
</dbReference>
<keyword evidence="3 8" id="KW-0472">Membrane</keyword>
<evidence type="ECO:0000256" key="8">
    <source>
        <dbReference type="HAMAP-Rule" id="MF_02204"/>
    </source>
</evidence>
<dbReference type="PANTHER" id="PTHR30329">
    <property type="entry name" value="STATOR ELEMENT OF FLAGELLAR MOTOR COMPLEX"/>
    <property type="match status" value="1"/>
</dbReference>
<evidence type="ECO:0000256" key="2">
    <source>
        <dbReference type="ARBA" id="ARBA00022729"/>
    </source>
</evidence>
<dbReference type="InterPro" id="IPR006665">
    <property type="entry name" value="OmpA-like"/>
</dbReference>
<dbReference type="EMBL" id="FNQN01000010">
    <property type="protein sequence ID" value="SEA70729.1"/>
    <property type="molecule type" value="Genomic_DNA"/>
</dbReference>
<dbReference type="GO" id="GO:0051301">
    <property type="term" value="P:cell division"/>
    <property type="evidence" value="ECO:0007669"/>
    <property type="project" value="UniProtKB-KW"/>
</dbReference>
<keyword evidence="7" id="KW-0131">Cell cycle</keyword>
<dbReference type="PANTHER" id="PTHR30329:SF21">
    <property type="entry name" value="LIPOPROTEIN YIAD-RELATED"/>
    <property type="match status" value="1"/>
</dbReference>
<evidence type="ECO:0000259" key="10">
    <source>
        <dbReference type="PROSITE" id="PS51123"/>
    </source>
</evidence>
<comment type="subcellular location">
    <subcellularLocation>
        <location evidence="8">Cell outer membrane</location>
        <topology evidence="8">Lipid-anchor</topology>
    </subcellularLocation>
</comment>
<dbReference type="Proteomes" id="UP000199409">
    <property type="component" value="Unassembled WGS sequence"/>
</dbReference>
<keyword evidence="6 8" id="KW-0449">Lipoprotein</keyword>
<evidence type="ECO:0000256" key="3">
    <source>
        <dbReference type="ARBA" id="ARBA00023136"/>
    </source>
</evidence>
<dbReference type="Gene3D" id="3.30.1330.60">
    <property type="entry name" value="OmpA-like domain"/>
    <property type="match status" value="1"/>
</dbReference>
<evidence type="ECO:0000313" key="11">
    <source>
        <dbReference type="EMBL" id="SEA70729.1"/>
    </source>
</evidence>
<keyword evidence="2 8" id="KW-0732">Signal</keyword>
<evidence type="ECO:0000256" key="9">
    <source>
        <dbReference type="SAM" id="SignalP"/>
    </source>
</evidence>
<dbReference type="OrthoDB" id="9809164at2"/>
<feature type="signal peptide" evidence="9">
    <location>
        <begin position="1"/>
        <end position="20"/>
    </location>
</feature>
<evidence type="ECO:0000313" key="12">
    <source>
        <dbReference type="Proteomes" id="UP000199409"/>
    </source>
</evidence>
<keyword evidence="1" id="KW-0132">Cell division</keyword>
<accession>A0A1H4DE85</accession>
<protein>
    <recommendedName>
        <fullName evidence="8">Peptidoglycan-associated lipoprotein</fullName>
        <shortName evidence="8">PAL</shortName>
    </recommendedName>
</protein>
<reference evidence="11 12" key="1">
    <citation type="submission" date="2016-10" db="EMBL/GenBank/DDBJ databases">
        <authorList>
            <person name="de Groot N.N."/>
        </authorList>
    </citation>
    <scope>NUCLEOTIDE SEQUENCE [LARGE SCALE GENOMIC DNA]</scope>
    <source>
        <strain evidence="11 12">DSM 7343</strain>
    </source>
</reference>
<evidence type="ECO:0000256" key="1">
    <source>
        <dbReference type="ARBA" id="ARBA00022618"/>
    </source>
</evidence>
<sequence length="186" mass="19920">MTKSTITRLVVMLFALTLLASGCAKKPVAEEPAMMEAPAVEMQQEAPAVVVEESVTEMAPAYDAAAVAKAAELAAAKGLEMIHFDFDQYTLTEAAKATLVSNAGLLRAAPKVNVLIEGHCDERGSDEYNLALGEKRALATKNYLVSLGVSVGQLNVISYGEEMPIDPAHNVDAWAKNRRAAFKVKR</sequence>
<dbReference type="InterPro" id="IPR050330">
    <property type="entry name" value="Bact_OuterMem_StrucFunc"/>
</dbReference>
<organism evidence="11 12">
    <name type="scientific">Desulfuromusa kysingii</name>
    <dbReference type="NCBI Taxonomy" id="37625"/>
    <lineage>
        <taxon>Bacteria</taxon>
        <taxon>Pseudomonadati</taxon>
        <taxon>Thermodesulfobacteriota</taxon>
        <taxon>Desulfuromonadia</taxon>
        <taxon>Desulfuromonadales</taxon>
        <taxon>Geopsychrobacteraceae</taxon>
        <taxon>Desulfuromusa</taxon>
    </lineage>
</organism>
<dbReference type="GO" id="GO:0009279">
    <property type="term" value="C:cell outer membrane"/>
    <property type="evidence" value="ECO:0007669"/>
    <property type="project" value="UniProtKB-SubCell"/>
</dbReference>
<dbReference type="SUPFAM" id="SSF103088">
    <property type="entry name" value="OmpA-like"/>
    <property type="match status" value="1"/>
</dbReference>
<dbReference type="InterPro" id="IPR014169">
    <property type="entry name" value="Pal_lipo_C"/>
</dbReference>
<name>A0A1H4DE85_9BACT</name>
<keyword evidence="5 8" id="KW-0998">Cell outer membrane</keyword>
<dbReference type="NCBIfam" id="TIGR02802">
    <property type="entry name" value="Pal_lipo"/>
    <property type="match status" value="1"/>
</dbReference>
<keyword evidence="12" id="KW-1185">Reference proteome</keyword>
<gene>
    <name evidence="8" type="primary">pal</name>
    <name evidence="11" type="ORF">SAMN05660420_02897</name>
</gene>
<dbReference type="PROSITE" id="PS51257">
    <property type="entry name" value="PROKAR_LIPOPROTEIN"/>
    <property type="match status" value="1"/>
</dbReference>